<gene>
    <name evidence="1" type="ORF">GGR91_001147</name>
</gene>
<keyword evidence="2" id="KW-1185">Reference proteome</keyword>
<protein>
    <submittedName>
        <fullName evidence="1">Uncharacterized protein</fullName>
    </submittedName>
</protein>
<name>A0A840B3X4_9SPHN</name>
<reference evidence="1 2" key="1">
    <citation type="submission" date="2020-08" db="EMBL/GenBank/DDBJ databases">
        <title>Genomic Encyclopedia of Type Strains, Phase IV (KMG-IV): sequencing the most valuable type-strain genomes for metagenomic binning, comparative biology and taxonomic classification.</title>
        <authorList>
            <person name="Goeker M."/>
        </authorList>
    </citation>
    <scope>NUCLEOTIDE SEQUENCE [LARGE SCALE GENOMIC DNA]</scope>
    <source>
        <strain evidence="1 2">DSM 29050</strain>
    </source>
</reference>
<sequence length="72" mass="7793">MLFYSVLALASIVVETNAEKPAPPPPVSFACTVSGTRDVAPFLDSDGKPQAKRIKFRMSLEHEDLKTSVASE</sequence>
<dbReference type="EMBL" id="JACIEA010000001">
    <property type="protein sequence ID" value="MBB3942925.1"/>
    <property type="molecule type" value="Genomic_DNA"/>
</dbReference>
<dbReference type="Proteomes" id="UP000581447">
    <property type="component" value="Unassembled WGS sequence"/>
</dbReference>
<organism evidence="1 2">
    <name type="scientific">Sphingorhabdus rigui</name>
    <dbReference type="NCBI Taxonomy" id="1282858"/>
    <lineage>
        <taxon>Bacteria</taxon>
        <taxon>Pseudomonadati</taxon>
        <taxon>Pseudomonadota</taxon>
        <taxon>Alphaproteobacteria</taxon>
        <taxon>Sphingomonadales</taxon>
        <taxon>Sphingomonadaceae</taxon>
        <taxon>Sphingorhabdus</taxon>
    </lineage>
</organism>
<accession>A0A840B3X4</accession>
<evidence type="ECO:0000313" key="1">
    <source>
        <dbReference type="EMBL" id="MBB3942925.1"/>
    </source>
</evidence>
<evidence type="ECO:0000313" key="2">
    <source>
        <dbReference type="Proteomes" id="UP000581447"/>
    </source>
</evidence>
<comment type="caution">
    <text evidence="1">The sequence shown here is derived from an EMBL/GenBank/DDBJ whole genome shotgun (WGS) entry which is preliminary data.</text>
</comment>
<proteinExistence type="predicted"/>
<dbReference type="AlphaFoldDB" id="A0A840B3X4"/>